<evidence type="ECO:0000256" key="1">
    <source>
        <dbReference type="SAM" id="MobiDB-lite"/>
    </source>
</evidence>
<keyword evidence="3" id="KW-1185">Reference proteome</keyword>
<sequence>MTSVGSRHRGSQDPVDPDGTDRADVADTVARLRARLATVSAKRTASVVPDDQQSVAVVASQQRRREVLPVPQALAGVMPGGGIARGAVTTVDGARSVLVSMIASVTAAGGYVAVVGHPHLSLHAAAEMGADLSRVATVPGPSTPGRTGTPAFDPVEVAAVLLDGLDLVIVGLGGASVAPSRSRAVTARARAKGSALVVTDGRWPGSRATVTARVDDYRHTPFRHLGHGRIAGLSLTVHVSDRGAPGTHTRVDVTRLDGRVQVVAAAAPETPSRTSPLSVAN</sequence>
<dbReference type="Proteomes" id="UP001205740">
    <property type="component" value="Unassembled WGS sequence"/>
</dbReference>
<accession>A0ABT1H3Q1</accession>
<dbReference type="EMBL" id="JAMTCG010000003">
    <property type="protein sequence ID" value="MCP2160388.1"/>
    <property type="molecule type" value="Genomic_DNA"/>
</dbReference>
<evidence type="ECO:0000313" key="2">
    <source>
        <dbReference type="EMBL" id="MCP2160388.1"/>
    </source>
</evidence>
<organism evidence="2 3">
    <name type="scientific">Williamsia serinedens</name>
    <dbReference type="NCBI Taxonomy" id="391736"/>
    <lineage>
        <taxon>Bacteria</taxon>
        <taxon>Bacillati</taxon>
        <taxon>Actinomycetota</taxon>
        <taxon>Actinomycetes</taxon>
        <taxon>Mycobacteriales</taxon>
        <taxon>Nocardiaceae</taxon>
        <taxon>Williamsia</taxon>
    </lineage>
</organism>
<comment type="caution">
    <text evidence="2">The sequence shown here is derived from an EMBL/GenBank/DDBJ whole genome shotgun (WGS) entry which is preliminary data.</text>
</comment>
<evidence type="ECO:0000313" key="3">
    <source>
        <dbReference type="Proteomes" id="UP001205740"/>
    </source>
</evidence>
<feature type="region of interest" description="Disordered" evidence="1">
    <location>
        <begin position="1"/>
        <end position="24"/>
    </location>
</feature>
<dbReference type="RefSeq" id="WP_253653991.1">
    <property type="nucleotide sequence ID" value="NZ_BAAAOE010000003.1"/>
</dbReference>
<reference evidence="2 3" key="1">
    <citation type="submission" date="2022-06" db="EMBL/GenBank/DDBJ databases">
        <title>Genomic Encyclopedia of Archaeal and Bacterial Type Strains, Phase II (KMG-II): from individual species to whole genera.</title>
        <authorList>
            <person name="Goeker M."/>
        </authorList>
    </citation>
    <scope>NUCLEOTIDE SEQUENCE [LARGE SCALE GENOMIC DNA]</scope>
    <source>
        <strain evidence="2 3">DSM 45037</strain>
    </source>
</reference>
<protein>
    <submittedName>
        <fullName evidence="2">Uncharacterized protein</fullName>
    </submittedName>
</protein>
<gene>
    <name evidence="2" type="ORF">LX12_001575</name>
</gene>
<name>A0ABT1H3Q1_9NOCA</name>
<proteinExistence type="predicted"/>